<reference evidence="1 2" key="1">
    <citation type="submission" date="2015-09" db="EMBL/GenBank/DDBJ databases">
        <title>Trachymyrmex zeteki WGS genome.</title>
        <authorList>
            <person name="Nygaard S."/>
            <person name="Hu H."/>
            <person name="Boomsma J."/>
            <person name="Zhang G."/>
        </authorList>
    </citation>
    <scope>NUCLEOTIDE SEQUENCE [LARGE SCALE GENOMIC DNA]</scope>
    <source>
        <strain evidence="1">Tzet28-1</strain>
        <tissue evidence="1">Whole body</tissue>
    </source>
</reference>
<evidence type="ECO:0000313" key="2">
    <source>
        <dbReference type="Proteomes" id="UP000075809"/>
    </source>
</evidence>
<evidence type="ECO:0000313" key="1">
    <source>
        <dbReference type="EMBL" id="KYQ57778.1"/>
    </source>
</evidence>
<dbReference type="AlphaFoldDB" id="A0A151XBV5"/>
<keyword evidence="2" id="KW-1185">Reference proteome</keyword>
<sequence length="61" mass="7334">MNIIIHRLTDVPQYVGIRNEIYQFTLQTIYHPLKLSGLGLFDFGNDFLRKVRFCIYAFIFY</sequence>
<dbReference type="Proteomes" id="UP000075809">
    <property type="component" value="Unassembled WGS sequence"/>
</dbReference>
<dbReference type="EMBL" id="KQ982320">
    <property type="protein sequence ID" value="KYQ57778.1"/>
    <property type="molecule type" value="Genomic_DNA"/>
</dbReference>
<gene>
    <name evidence="1" type="ORF">ALC60_03271</name>
</gene>
<accession>A0A151XBV5</accession>
<protein>
    <submittedName>
        <fullName evidence="1">Uncharacterized protein</fullName>
    </submittedName>
</protein>
<proteinExistence type="predicted"/>
<organism evidence="1 2">
    <name type="scientific">Mycetomoellerius zeteki</name>
    <dbReference type="NCBI Taxonomy" id="64791"/>
    <lineage>
        <taxon>Eukaryota</taxon>
        <taxon>Metazoa</taxon>
        <taxon>Ecdysozoa</taxon>
        <taxon>Arthropoda</taxon>
        <taxon>Hexapoda</taxon>
        <taxon>Insecta</taxon>
        <taxon>Pterygota</taxon>
        <taxon>Neoptera</taxon>
        <taxon>Endopterygota</taxon>
        <taxon>Hymenoptera</taxon>
        <taxon>Apocrita</taxon>
        <taxon>Aculeata</taxon>
        <taxon>Formicoidea</taxon>
        <taxon>Formicidae</taxon>
        <taxon>Myrmicinae</taxon>
        <taxon>Mycetomoellerius</taxon>
    </lineage>
</organism>
<name>A0A151XBV5_9HYME</name>